<dbReference type="Proteomes" id="UP000408482">
    <property type="component" value="Unassembled WGS sequence"/>
</dbReference>
<dbReference type="SUPFAM" id="SSF53850">
    <property type="entry name" value="Periplasmic binding protein-like II"/>
    <property type="match status" value="1"/>
</dbReference>
<sequence>MKKKAMALVMAAATAISLMAGSLSVSAATDPDTSAEKKIKVLSIWAEDSADGKILTGMLDNYIKDVNPNFSYEYEYVSASDLSTKISTLVASNDLPDLFAYSAGVPLRELIQAGKVVNVSEELKAMGDEDKVMDSAKSIMTSLSDTDELYDLPFGMNIEGFWYNKSVFEDAGVEVPTTWDEFLQVCDTLKEKGIQPIATGGSDKWPTTRIVNAYAYRTMGADAVKKACEGETKFTDDGFVAAAQMVADMAEKGYFGEGATTVDNTTAEGMLLNGQCAMLYDGSWFTSSITDEESNPSGEDNIGFMGVPVVDESVSEASELPANCGNILCLSQDKYDGAMAGFLQYFVENIGNYAMGEYQSVRGYTYDVDTKDISSVTQTVIDAIADAKTSTAWWEAYMNDETKATAQDNIQSVLNGDMDGAAYMDSIEEAYTISN</sequence>
<evidence type="ECO:0000256" key="2">
    <source>
        <dbReference type="ARBA" id="ARBA00022448"/>
    </source>
</evidence>
<keyword evidence="3" id="KW-0732">Signal</keyword>
<dbReference type="Gene3D" id="3.40.190.10">
    <property type="entry name" value="Periplasmic binding protein-like II"/>
    <property type="match status" value="2"/>
</dbReference>
<protein>
    <submittedName>
        <fullName evidence="4">Multiple sugar-binding protein</fullName>
    </submittedName>
</protein>
<dbReference type="AlphaFoldDB" id="A0A564W383"/>
<dbReference type="InterPro" id="IPR006059">
    <property type="entry name" value="SBP"/>
</dbReference>
<dbReference type="PANTHER" id="PTHR43649">
    <property type="entry name" value="ARABINOSE-BINDING PROTEIN-RELATED"/>
    <property type="match status" value="1"/>
</dbReference>
<dbReference type="InterPro" id="IPR050490">
    <property type="entry name" value="Bact_solute-bd_prot1"/>
</dbReference>
<evidence type="ECO:0000256" key="1">
    <source>
        <dbReference type="ARBA" id="ARBA00008520"/>
    </source>
</evidence>
<reference evidence="4 5" key="1">
    <citation type="submission" date="2019-07" db="EMBL/GenBank/DDBJ databases">
        <authorList>
            <person name="Hibberd C M."/>
            <person name="Gehrig L. J."/>
            <person name="Chang H.-W."/>
            <person name="Venkatesh S."/>
        </authorList>
    </citation>
    <scope>NUCLEOTIDE SEQUENCE [LARGE SCALE GENOMIC DNA]</scope>
    <source>
        <strain evidence="4">Blautia_luti_SSTS_Bg7063</strain>
    </source>
</reference>
<gene>
    <name evidence="4" type="primary">msmE_9</name>
    <name evidence="4" type="ORF">RSSSTS7063_03594</name>
</gene>
<comment type="similarity">
    <text evidence="1">Belongs to the bacterial solute-binding protein 1 family.</text>
</comment>
<organism evidence="4 5">
    <name type="scientific">Blautia luti</name>
    <dbReference type="NCBI Taxonomy" id="89014"/>
    <lineage>
        <taxon>Bacteria</taxon>
        <taxon>Bacillati</taxon>
        <taxon>Bacillota</taxon>
        <taxon>Clostridia</taxon>
        <taxon>Lachnospirales</taxon>
        <taxon>Lachnospiraceae</taxon>
        <taxon>Blautia</taxon>
    </lineage>
</organism>
<evidence type="ECO:0000313" key="4">
    <source>
        <dbReference type="EMBL" id="VUX39306.1"/>
    </source>
</evidence>
<evidence type="ECO:0000256" key="3">
    <source>
        <dbReference type="SAM" id="SignalP"/>
    </source>
</evidence>
<dbReference type="Pfam" id="PF01547">
    <property type="entry name" value="SBP_bac_1"/>
    <property type="match status" value="1"/>
</dbReference>
<dbReference type="EMBL" id="CABHNW010000094">
    <property type="protein sequence ID" value="VUX39306.1"/>
    <property type="molecule type" value="Genomic_DNA"/>
</dbReference>
<keyword evidence="5" id="KW-1185">Reference proteome</keyword>
<dbReference type="PANTHER" id="PTHR43649:SF29">
    <property type="entry name" value="OSMOPROTECTIVE COMPOUNDS-BINDING PROTEIN GGTB"/>
    <property type="match status" value="1"/>
</dbReference>
<feature type="chain" id="PRO_5021933779" evidence="3">
    <location>
        <begin position="28"/>
        <end position="435"/>
    </location>
</feature>
<name>A0A564W383_9FIRM</name>
<evidence type="ECO:0000313" key="5">
    <source>
        <dbReference type="Proteomes" id="UP000408482"/>
    </source>
</evidence>
<feature type="signal peptide" evidence="3">
    <location>
        <begin position="1"/>
        <end position="27"/>
    </location>
</feature>
<keyword evidence="2" id="KW-0813">Transport</keyword>
<proteinExistence type="inferred from homology"/>
<accession>A0A564W383</accession>
<dbReference type="RefSeq" id="WP_144093966.1">
    <property type="nucleotide sequence ID" value="NZ_CABHMX010000007.1"/>
</dbReference>